<evidence type="ECO:0000256" key="3">
    <source>
        <dbReference type="ARBA" id="ARBA00022679"/>
    </source>
</evidence>
<dbReference type="InterPro" id="IPR003378">
    <property type="entry name" value="Fringe-like_glycosylTrfase"/>
</dbReference>
<sequence>CSSCLQSRSASAGRSDVVGVPVVLLLHELSDYEGNWSILPALPLLSAIYGESASWFLFIEEETTAILRVLLKVLKRYPVQEEWFLGQRLHDNKPSIVHHYAFSEDPTSFGYPDPAAGWALSAPLYQRCV</sequence>
<protein>
    <recommendedName>
        <fullName evidence="8">Fringe-like glycosyltransferase domain-containing protein</fullName>
    </recommendedName>
</protein>
<keyword evidence="2" id="KW-0328">Glycosyltransferase</keyword>
<evidence type="ECO:0000313" key="10">
    <source>
        <dbReference type="Proteomes" id="UP001482620"/>
    </source>
</evidence>
<evidence type="ECO:0000313" key="9">
    <source>
        <dbReference type="EMBL" id="MEQ2233712.1"/>
    </source>
</evidence>
<dbReference type="Pfam" id="PF02434">
    <property type="entry name" value="Fringe"/>
    <property type="match status" value="1"/>
</dbReference>
<keyword evidence="4" id="KW-0812">Transmembrane</keyword>
<comment type="subcellular location">
    <subcellularLocation>
        <location evidence="1">Membrane</location>
        <topology evidence="1">Single-pass type II membrane protein</topology>
    </subcellularLocation>
</comment>
<feature type="domain" description="Fringe-like glycosyltransferase" evidence="8">
    <location>
        <begin position="51"/>
        <end position="127"/>
    </location>
</feature>
<dbReference type="EMBL" id="JAHRIQ010037681">
    <property type="protein sequence ID" value="MEQ2233712.1"/>
    <property type="molecule type" value="Genomic_DNA"/>
</dbReference>
<feature type="non-terminal residue" evidence="9">
    <location>
        <position position="1"/>
    </location>
</feature>
<keyword evidence="5" id="KW-0735">Signal-anchor</keyword>
<keyword evidence="3" id="KW-0808">Transferase</keyword>
<keyword evidence="7" id="KW-0472">Membrane</keyword>
<keyword evidence="10" id="KW-1185">Reference proteome</keyword>
<evidence type="ECO:0000256" key="4">
    <source>
        <dbReference type="ARBA" id="ARBA00022692"/>
    </source>
</evidence>
<name>A0ABV0TNA6_9TELE</name>
<evidence type="ECO:0000256" key="2">
    <source>
        <dbReference type="ARBA" id="ARBA00022676"/>
    </source>
</evidence>
<evidence type="ECO:0000256" key="1">
    <source>
        <dbReference type="ARBA" id="ARBA00004606"/>
    </source>
</evidence>
<gene>
    <name evidence="9" type="ORF">ILYODFUR_024587</name>
</gene>
<evidence type="ECO:0000256" key="5">
    <source>
        <dbReference type="ARBA" id="ARBA00022968"/>
    </source>
</evidence>
<dbReference type="Proteomes" id="UP001482620">
    <property type="component" value="Unassembled WGS sequence"/>
</dbReference>
<proteinExistence type="predicted"/>
<dbReference type="Gene3D" id="3.90.550.50">
    <property type="match status" value="1"/>
</dbReference>
<reference evidence="9 10" key="1">
    <citation type="submission" date="2021-06" db="EMBL/GenBank/DDBJ databases">
        <authorList>
            <person name="Palmer J.M."/>
        </authorList>
    </citation>
    <scope>NUCLEOTIDE SEQUENCE [LARGE SCALE GENOMIC DNA]</scope>
    <source>
        <strain evidence="10">if_2019</strain>
        <tissue evidence="9">Muscle</tissue>
    </source>
</reference>
<evidence type="ECO:0000256" key="6">
    <source>
        <dbReference type="ARBA" id="ARBA00022989"/>
    </source>
</evidence>
<organism evidence="9 10">
    <name type="scientific">Ilyodon furcidens</name>
    <name type="common">goldbreast splitfin</name>
    <dbReference type="NCBI Taxonomy" id="33524"/>
    <lineage>
        <taxon>Eukaryota</taxon>
        <taxon>Metazoa</taxon>
        <taxon>Chordata</taxon>
        <taxon>Craniata</taxon>
        <taxon>Vertebrata</taxon>
        <taxon>Euteleostomi</taxon>
        <taxon>Actinopterygii</taxon>
        <taxon>Neopterygii</taxon>
        <taxon>Teleostei</taxon>
        <taxon>Neoteleostei</taxon>
        <taxon>Acanthomorphata</taxon>
        <taxon>Ovalentaria</taxon>
        <taxon>Atherinomorphae</taxon>
        <taxon>Cyprinodontiformes</taxon>
        <taxon>Goodeidae</taxon>
        <taxon>Ilyodon</taxon>
    </lineage>
</organism>
<evidence type="ECO:0000259" key="8">
    <source>
        <dbReference type="Pfam" id="PF02434"/>
    </source>
</evidence>
<accession>A0ABV0TNA6</accession>
<comment type="caution">
    <text evidence="9">The sequence shown here is derived from an EMBL/GenBank/DDBJ whole genome shotgun (WGS) entry which is preliminary data.</text>
</comment>
<keyword evidence="6" id="KW-1133">Transmembrane helix</keyword>
<evidence type="ECO:0000256" key="7">
    <source>
        <dbReference type="ARBA" id="ARBA00023136"/>
    </source>
</evidence>